<dbReference type="InterPro" id="IPR046357">
    <property type="entry name" value="PPIase_dom_sf"/>
</dbReference>
<keyword evidence="2" id="KW-1003">Cell membrane</keyword>
<protein>
    <recommendedName>
        <fullName evidence="10">Periplasmic chaperone PpiD</fullName>
    </recommendedName>
    <alternativeName>
        <fullName evidence="11">Periplasmic folding chaperone</fullName>
    </alternativeName>
</protein>
<dbReference type="Pfam" id="PF13624">
    <property type="entry name" value="SurA_N_3"/>
    <property type="match status" value="1"/>
</dbReference>
<evidence type="ECO:0000256" key="10">
    <source>
        <dbReference type="ARBA" id="ARBA00040743"/>
    </source>
</evidence>
<evidence type="ECO:0000256" key="12">
    <source>
        <dbReference type="PROSITE-ProRule" id="PRU00278"/>
    </source>
</evidence>
<dbReference type="Gene3D" id="3.10.50.40">
    <property type="match status" value="1"/>
</dbReference>
<evidence type="ECO:0000256" key="2">
    <source>
        <dbReference type="ARBA" id="ARBA00022475"/>
    </source>
</evidence>
<dbReference type="GO" id="GO:0005886">
    <property type="term" value="C:plasma membrane"/>
    <property type="evidence" value="ECO:0007669"/>
    <property type="project" value="UniProtKB-SubCell"/>
</dbReference>
<keyword evidence="7" id="KW-0143">Chaperone</keyword>
<keyword evidence="6" id="KW-0472">Membrane</keyword>
<evidence type="ECO:0000313" key="14">
    <source>
        <dbReference type="EMBL" id="QID17811.1"/>
    </source>
</evidence>
<dbReference type="InterPro" id="IPR052029">
    <property type="entry name" value="PpiD_chaperone"/>
</dbReference>
<sequence length="634" mass="69598">MFEAVRNNKRIAQLILGVISLTFAFWGVESYLKDRTGGDEVASVGGTKISVFDFRNALRNQQDRMRAASDTPVDPETFQNPLFKRAVLDNLINQRVLAIYAAEHSLSVTDEQLRDTIAGIQAFQENGQFSMQRYERAVRAQGLTVQGFQEKLRADLENQQVVTAVSEASVVPEGVISRFLEAQLEERTVHMVQLTADEFTQQVQVDADEARKYYDEHSADYAQPAKIKASYVVLTPDAVKSQVKVSEDEIRAEYEQRKGSLGTPEERKASHILIEVATDAPEADVKAAKAKAEALLGKIKANPDQFAALAKSESNDPGSAAKGGDLGYFGRGAMLAPFEKAVFDAKTPGLIPEIIRTEFGFHIIRLDDIRPSTTPSLEAMHDKIRDDLIAKAANRRFLEVAEQFANMVYEQPDSLQPAADAFGLKVEQTKGWIDAKATGLGGHESEALVRALFSDDVLKDKHNTDAIDVGDNTMMAARVVAHEPARQRSFDEVKSEVEDTLRKDKAAELAVKQGEAKLAKLQAGESLALKWGDEFKLKRGVATLPPHLMAAIFSAAASPLPAYTGVELAGAGYALFRIDAVKDAKVEKGDERLKTIGQQYAQLLGTQDLRAFLNALRERYEVKINASALASDEG</sequence>
<evidence type="ECO:0000313" key="15">
    <source>
        <dbReference type="Proteomes" id="UP000501991"/>
    </source>
</evidence>
<dbReference type="SUPFAM" id="SSF109998">
    <property type="entry name" value="Triger factor/SurA peptide-binding domain-like"/>
    <property type="match status" value="1"/>
</dbReference>
<dbReference type="PROSITE" id="PS01096">
    <property type="entry name" value="PPIC_PPIASE_1"/>
    <property type="match status" value="1"/>
</dbReference>
<evidence type="ECO:0000256" key="7">
    <source>
        <dbReference type="ARBA" id="ARBA00023186"/>
    </source>
</evidence>
<dbReference type="PANTHER" id="PTHR47529:SF1">
    <property type="entry name" value="PERIPLASMIC CHAPERONE PPID"/>
    <property type="match status" value="1"/>
</dbReference>
<organism evidence="14 15">
    <name type="scientific">Nitrogeniibacter mangrovi</name>
    <dbReference type="NCBI Taxonomy" id="2016596"/>
    <lineage>
        <taxon>Bacteria</taxon>
        <taxon>Pseudomonadati</taxon>
        <taxon>Pseudomonadota</taxon>
        <taxon>Betaproteobacteria</taxon>
        <taxon>Rhodocyclales</taxon>
        <taxon>Zoogloeaceae</taxon>
        <taxon>Nitrogeniibacter</taxon>
    </lineage>
</organism>
<evidence type="ECO:0000256" key="1">
    <source>
        <dbReference type="ARBA" id="ARBA00004382"/>
    </source>
</evidence>
<dbReference type="InterPro" id="IPR027304">
    <property type="entry name" value="Trigger_fact/SurA_dom_sf"/>
</dbReference>
<evidence type="ECO:0000256" key="5">
    <source>
        <dbReference type="ARBA" id="ARBA00022989"/>
    </source>
</evidence>
<evidence type="ECO:0000256" key="11">
    <source>
        <dbReference type="ARBA" id="ARBA00042775"/>
    </source>
</evidence>
<keyword evidence="8 12" id="KW-0413">Isomerase</keyword>
<keyword evidence="12" id="KW-0697">Rotamase</keyword>
<feature type="domain" description="PpiC" evidence="13">
    <location>
        <begin position="264"/>
        <end position="368"/>
    </location>
</feature>
<dbReference type="RefSeq" id="WP_173764972.1">
    <property type="nucleotide sequence ID" value="NZ_CP048836.1"/>
</dbReference>
<evidence type="ECO:0000256" key="3">
    <source>
        <dbReference type="ARBA" id="ARBA00022519"/>
    </source>
</evidence>
<dbReference type="Gene3D" id="1.10.4030.10">
    <property type="entry name" value="Porin chaperone SurA, peptide-binding domain"/>
    <property type="match status" value="1"/>
</dbReference>
<dbReference type="EMBL" id="CP048836">
    <property type="protein sequence ID" value="QID17811.1"/>
    <property type="molecule type" value="Genomic_DNA"/>
</dbReference>
<dbReference type="InterPro" id="IPR000297">
    <property type="entry name" value="PPIase_PpiC"/>
</dbReference>
<comment type="similarity">
    <text evidence="9">Belongs to the PpiD chaperone family.</text>
</comment>
<keyword evidence="3" id="KW-0997">Cell inner membrane</keyword>
<dbReference type="PANTHER" id="PTHR47529">
    <property type="entry name" value="PEPTIDYL-PROLYL CIS-TRANS ISOMERASE D"/>
    <property type="match status" value="1"/>
</dbReference>
<dbReference type="PROSITE" id="PS50198">
    <property type="entry name" value="PPIC_PPIASE_2"/>
    <property type="match status" value="1"/>
</dbReference>
<evidence type="ECO:0000256" key="9">
    <source>
        <dbReference type="ARBA" id="ARBA00038408"/>
    </source>
</evidence>
<accession>A0A6C1B2E1</accession>
<evidence type="ECO:0000259" key="13">
    <source>
        <dbReference type="PROSITE" id="PS50198"/>
    </source>
</evidence>
<keyword evidence="5" id="KW-1133">Transmembrane helix</keyword>
<evidence type="ECO:0000256" key="4">
    <source>
        <dbReference type="ARBA" id="ARBA00022692"/>
    </source>
</evidence>
<evidence type="ECO:0000256" key="8">
    <source>
        <dbReference type="ARBA" id="ARBA00023235"/>
    </source>
</evidence>
<gene>
    <name evidence="14" type="ORF">G3580_09250</name>
</gene>
<dbReference type="KEGG" id="azq:G3580_09250"/>
<reference evidence="14 15" key="1">
    <citation type="submission" date="2020-02" db="EMBL/GenBank/DDBJ databases">
        <title>Nitrogenibacter mangrovi gen. nov., sp. nov. isolated from mangrove sediment, a denitrifying betaproteobacterium.</title>
        <authorList>
            <person name="Liao H."/>
            <person name="Tian Y."/>
        </authorList>
    </citation>
    <scope>NUCLEOTIDE SEQUENCE [LARGE SCALE GENOMIC DNA]</scope>
    <source>
        <strain evidence="14 15">M9-3-2</strain>
    </source>
</reference>
<dbReference type="Proteomes" id="UP000501991">
    <property type="component" value="Chromosome"/>
</dbReference>
<dbReference type="Pfam" id="PF13616">
    <property type="entry name" value="Rotamase_3"/>
    <property type="match status" value="1"/>
</dbReference>
<keyword evidence="4" id="KW-0812">Transmembrane</keyword>
<dbReference type="AlphaFoldDB" id="A0A6C1B2E1"/>
<proteinExistence type="inferred from homology"/>
<evidence type="ECO:0000256" key="6">
    <source>
        <dbReference type="ARBA" id="ARBA00023136"/>
    </source>
</evidence>
<comment type="subcellular location">
    <subcellularLocation>
        <location evidence="1">Cell inner membrane</location>
        <topology evidence="1">Single-pass type II membrane protein</topology>
        <orientation evidence="1">Periplasmic side</orientation>
    </subcellularLocation>
</comment>
<name>A0A6C1B2E1_9RHOO</name>
<dbReference type="SUPFAM" id="SSF54534">
    <property type="entry name" value="FKBP-like"/>
    <property type="match status" value="1"/>
</dbReference>
<keyword evidence="15" id="KW-1185">Reference proteome</keyword>
<dbReference type="InterPro" id="IPR023058">
    <property type="entry name" value="PPIase_PpiC_CS"/>
</dbReference>
<dbReference type="GO" id="GO:0003755">
    <property type="term" value="F:peptidyl-prolyl cis-trans isomerase activity"/>
    <property type="evidence" value="ECO:0007669"/>
    <property type="project" value="UniProtKB-KW"/>
</dbReference>